<sequence length="124" mass="14398">MKRYQSIKEENKCQYIGAIKSVSKIETERQTSSDILEELRMQGIIKTSCPTSKNRTADDAMLVHTERILQKPPAKLEKLEIKQKKSHDLPIEDPENKVIFNIMCMALQEDIIKFNISFCRRKAT</sequence>
<gene>
    <name evidence="2" type="primary">STMND1</name>
</gene>
<name>A0A9F5IPD8_PYTBI</name>
<dbReference type="AlphaFoldDB" id="A0A9F5IPD8"/>
<organism evidence="1 2">
    <name type="scientific">Python bivittatus</name>
    <name type="common">Burmese python</name>
    <name type="synonym">Python molurus bivittatus</name>
    <dbReference type="NCBI Taxonomy" id="176946"/>
    <lineage>
        <taxon>Eukaryota</taxon>
        <taxon>Metazoa</taxon>
        <taxon>Chordata</taxon>
        <taxon>Craniata</taxon>
        <taxon>Vertebrata</taxon>
        <taxon>Euteleostomi</taxon>
        <taxon>Lepidosauria</taxon>
        <taxon>Squamata</taxon>
        <taxon>Bifurcata</taxon>
        <taxon>Unidentata</taxon>
        <taxon>Episquamata</taxon>
        <taxon>Toxicofera</taxon>
        <taxon>Serpentes</taxon>
        <taxon>Henophidia</taxon>
        <taxon>Pythonidae</taxon>
        <taxon>Python</taxon>
    </lineage>
</organism>
<dbReference type="Proteomes" id="UP000695026">
    <property type="component" value="Unplaced"/>
</dbReference>
<evidence type="ECO:0000313" key="1">
    <source>
        <dbReference type="Proteomes" id="UP000695026"/>
    </source>
</evidence>
<dbReference type="CTD" id="401236"/>
<reference evidence="2" key="1">
    <citation type="submission" date="2025-08" db="UniProtKB">
        <authorList>
            <consortium name="RefSeq"/>
        </authorList>
    </citation>
    <scope>IDENTIFICATION</scope>
    <source>
        <tissue evidence="2">Liver</tissue>
    </source>
</reference>
<accession>A0A9F5IPD8</accession>
<keyword evidence="1" id="KW-1185">Reference proteome</keyword>
<proteinExistence type="predicted"/>
<dbReference type="GeneID" id="103049618"/>
<protein>
    <submittedName>
        <fullName evidence="2">Stathmin domain-containing protein 1 isoform X2</fullName>
    </submittedName>
</protein>
<dbReference type="RefSeq" id="XP_025028914.1">
    <property type="nucleotide sequence ID" value="XM_025173146.1"/>
</dbReference>
<evidence type="ECO:0000313" key="2">
    <source>
        <dbReference type="RefSeq" id="XP_025028914.1"/>
    </source>
</evidence>